<proteinExistence type="predicted"/>
<evidence type="ECO:0000313" key="3">
    <source>
        <dbReference type="Proteomes" id="UP000700248"/>
    </source>
</evidence>
<evidence type="ECO:0000313" key="2">
    <source>
        <dbReference type="EMBL" id="HJH23151.1"/>
    </source>
</evidence>
<feature type="transmembrane region" description="Helical" evidence="1">
    <location>
        <begin position="168"/>
        <end position="187"/>
    </location>
</feature>
<reference evidence="2" key="1">
    <citation type="journal article" date="2021" name="PeerJ">
        <title>Extensive microbial diversity within the chicken gut microbiome revealed by metagenomics and culture.</title>
        <authorList>
            <person name="Gilroy R."/>
            <person name="Ravi A."/>
            <person name="Getino M."/>
            <person name="Pursley I."/>
            <person name="Horton D.L."/>
            <person name="Alikhan N.F."/>
            <person name="Baker D."/>
            <person name="Gharbi K."/>
            <person name="Hall N."/>
            <person name="Watson M."/>
            <person name="Adriaenssens E.M."/>
            <person name="Foster-Nyarko E."/>
            <person name="Jarju S."/>
            <person name="Secka A."/>
            <person name="Antonio M."/>
            <person name="Oren A."/>
            <person name="Chaudhuri R.R."/>
            <person name="La Ragione R."/>
            <person name="Hildebrand F."/>
            <person name="Pallen M.J."/>
        </authorList>
    </citation>
    <scope>NUCLEOTIDE SEQUENCE</scope>
    <source>
        <strain evidence="2">CHK175-13533</strain>
    </source>
</reference>
<accession>A0A9D3A9Z9</accession>
<feature type="transmembrane region" description="Helical" evidence="1">
    <location>
        <begin position="350"/>
        <end position="374"/>
    </location>
</feature>
<sequence length="456" mass="49509">MAIKEREYGAEQPSMLGKLKLRLPGMHYKIEMPDILQGMILCVVPLSITAVMTQVLGIPFEVAVAFVVINNFLYLLHTSFGDPAVSGWITAGLPLYIAYLMGFPEGEPRILALIALQVTLAVVFFGMGVFKGADSLVKRMPNSIKAGILIGAGFSSVSTQFAAEGRVWTMPITILTGALLAFFMLFSETAKPLRERYSLFRFVAQYGIAIPFLLAYAFGLVIGEVPLPSFQWGIIDFPLREMVSNYTVLGLGLPPLQYFIDAIPLAIAAYIIAFGDILVIDSLFKGADQARPDEKLTFSPQRNSIICGVRNLIQGLFSPIIGMAGPSWTAGQVLVISRYINTGRKGMDSYWGGATSIFWGMSFAMMFLPIVSLLKPGLNVGMAITLLIQGYLCGYLAIEILAKGNNLQRGVAVIVGSVLAIKGAAWGLGIGLVLFLFLEKNWALRSAAIPDKKINN</sequence>
<comment type="caution">
    <text evidence="2">The sequence shown here is derived from an EMBL/GenBank/DDBJ whole genome shotgun (WGS) entry which is preliminary data.</text>
</comment>
<organism evidence="2 3">
    <name type="scientific">Paenalcaligenes hominis</name>
    <dbReference type="NCBI Taxonomy" id="643674"/>
    <lineage>
        <taxon>Bacteria</taxon>
        <taxon>Pseudomonadati</taxon>
        <taxon>Pseudomonadota</taxon>
        <taxon>Betaproteobacteria</taxon>
        <taxon>Burkholderiales</taxon>
        <taxon>Alcaligenaceae</taxon>
        <taxon>Paenalcaligenes</taxon>
    </lineage>
</organism>
<keyword evidence="1" id="KW-0472">Membrane</keyword>
<protein>
    <recommendedName>
        <fullName evidence="4">Xanthine/uracil/vitamin C permease</fullName>
    </recommendedName>
</protein>
<keyword evidence="1" id="KW-1133">Transmembrane helix</keyword>
<feature type="transmembrane region" description="Helical" evidence="1">
    <location>
        <begin position="84"/>
        <end position="104"/>
    </location>
</feature>
<evidence type="ECO:0008006" key="4">
    <source>
        <dbReference type="Google" id="ProtNLM"/>
    </source>
</evidence>
<feature type="transmembrane region" description="Helical" evidence="1">
    <location>
        <begin position="199"/>
        <end position="222"/>
    </location>
</feature>
<dbReference type="RefSeq" id="WP_276829967.1">
    <property type="nucleotide sequence ID" value="NZ_DYTQ01000018.1"/>
</dbReference>
<dbReference type="AlphaFoldDB" id="A0A9D3A9Z9"/>
<feature type="transmembrane region" description="Helical" evidence="1">
    <location>
        <begin position="380"/>
        <end position="398"/>
    </location>
</feature>
<reference evidence="2" key="2">
    <citation type="submission" date="2021-09" db="EMBL/GenBank/DDBJ databases">
        <authorList>
            <person name="Gilroy R."/>
        </authorList>
    </citation>
    <scope>NUCLEOTIDE SEQUENCE</scope>
    <source>
        <strain evidence="2">CHK175-13533</strain>
    </source>
</reference>
<feature type="transmembrane region" description="Helical" evidence="1">
    <location>
        <begin position="58"/>
        <end position="77"/>
    </location>
</feature>
<feature type="transmembrane region" description="Helical" evidence="1">
    <location>
        <begin position="410"/>
        <end position="438"/>
    </location>
</feature>
<dbReference type="EMBL" id="DYTQ01000018">
    <property type="protein sequence ID" value="HJH23151.1"/>
    <property type="molecule type" value="Genomic_DNA"/>
</dbReference>
<feature type="transmembrane region" description="Helical" evidence="1">
    <location>
        <begin position="110"/>
        <end position="130"/>
    </location>
</feature>
<feature type="transmembrane region" description="Helical" evidence="1">
    <location>
        <begin position="258"/>
        <end position="279"/>
    </location>
</feature>
<gene>
    <name evidence="2" type="ORF">K8U84_01205</name>
</gene>
<name>A0A9D3A9Z9_9BURK</name>
<dbReference type="Proteomes" id="UP000700248">
    <property type="component" value="Unassembled WGS sequence"/>
</dbReference>
<evidence type="ECO:0000256" key="1">
    <source>
        <dbReference type="SAM" id="Phobius"/>
    </source>
</evidence>
<keyword evidence="1" id="KW-0812">Transmembrane</keyword>